<comment type="similarity">
    <text evidence="2">Belongs to the glycosyl hydrolase 33 family.</text>
</comment>
<dbReference type="Pfam" id="PF13088">
    <property type="entry name" value="BNR_2"/>
    <property type="match status" value="1"/>
</dbReference>
<name>A0ABD8AI21_9BACT</name>
<keyword evidence="6" id="KW-0326">Glycosidase</keyword>
<dbReference type="CDD" id="cd15482">
    <property type="entry name" value="Sialidase_non-viral"/>
    <property type="match status" value="1"/>
</dbReference>
<dbReference type="RefSeq" id="WP_322936007.1">
    <property type="nucleotide sequence ID" value="NZ_CP141046.1"/>
</dbReference>
<gene>
    <name evidence="6" type="ORF">RRG46_02075</name>
</gene>
<dbReference type="InterPro" id="IPR026856">
    <property type="entry name" value="Sialidase_fam"/>
</dbReference>
<proteinExistence type="inferred from homology"/>
<accession>A0ABD8AI21</accession>
<feature type="domain" description="Sialidase" evidence="5">
    <location>
        <begin position="631"/>
        <end position="840"/>
    </location>
</feature>
<evidence type="ECO:0000256" key="1">
    <source>
        <dbReference type="ARBA" id="ARBA00000427"/>
    </source>
</evidence>
<evidence type="ECO:0000256" key="2">
    <source>
        <dbReference type="ARBA" id="ARBA00009348"/>
    </source>
</evidence>
<evidence type="ECO:0000256" key="3">
    <source>
        <dbReference type="ARBA" id="ARBA00012733"/>
    </source>
</evidence>
<evidence type="ECO:0000259" key="5">
    <source>
        <dbReference type="Pfam" id="PF13088"/>
    </source>
</evidence>
<dbReference type="EMBL" id="CP141046">
    <property type="protein sequence ID" value="WQQ19616.1"/>
    <property type="molecule type" value="Genomic_DNA"/>
</dbReference>
<organism evidence="6 7">
    <name type="scientific">Mycoplasmopsis cynos</name>
    <dbReference type="NCBI Taxonomy" id="171284"/>
    <lineage>
        <taxon>Bacteria</taxon>
        <taxon>Bacillati</taxon>
        <taxon>Mycoplasmatota</taxon>
        <taxon>Mycoplasmoidales</taxon>
        <taxon>Metamycoplasmataceae</taxon>
        <taxon>Mycoplasmopsis</taxon>
    </lineage>
</organism>
<keyword evidence="4" id="KW-0472">Membrane</keyword>
<reference evidence="6 7" key="1">
    <citation type="submission" date="2023-12" db="EMBL/GenBank/DDBJ databases">
        <title>Hybrid Genome Assemblies of Mycoplasma cynos and Mycoplasma felis isolated from Dogs and Cats with Infectious Respiratory Disease.</title>
        <authorList>
            <person name="Framst I."/>
            <person name="Cai H."/>
            <person name="Ramesh P."/>
            <person name="Maboni G."/>
        </authorList>
    </citation>
    <scope>NUCLEOTIDE SEQUENCE [LARGE SCALE GENOMIC DNA]</scope>
    <source>
        <strain evidence="6 7">30510</strain>
    </source>
</reference>
<dbReference type="Gene3D" id="2.120.10.10">
    <property type="match status" value="1"/>
</dbReference>
<comment type="catalytic activity">
    <reaction evidence="1">
        <text>Hydrolysis of alpha-(2-&gt;3)-, alpha-(2-&gt;6)-, alpha-(2-&gt;8)- glycosidic linkages of terminal sialic acid residues in oligosaccharides, glycoproteins, glycolipids, colominic acid and synthetic substrates.</text>
        <dbReference type="EC" id="3.2.1.18"/>
    </reaction>
</comment>
<evidence type="ECO:0000313" key="7">
    <source>
        <dbReference type="Proteomes" id="UP001327314"/>
    </source>
</evidence>
<dbReference type="InterPro" id="IPR023364">
    <property type="entry name" value="Trans_sialidase_dom3"/>
</dbReference>
<protein>
    <recommendedName>
        <fullName evidence="3">exo-alpha-sialidase</fullName>
        <ecNumber evidence="3">3.2.1.18</ecNumber>
    </recommendedName>
</protein>
<evidence type="ECO:0000313" key="6">
    <source>
        <dbReference type="EMBL" id="WQQ19616.1"/>
    </source>
</evidence>
<dbReference type="AlphaFoldDB" id="A0ABD8AI21"/>
<dbReference type="Gene3D" id="2.40.220.10">
    <property type="entry name" value="Intramolecular Trans-sialidase, Domain 3"/>
    <property type="match status" value="1"/>
</dbReference>
<dbReference type="GO" id="GO:0004308">
    <property type="term" value="F:exo-alpha-sialidase activity"/>
    <property type="evidence" value="ECO:0007669"/>
    <property type="project" value="UniProtKB-EC"/>
</dbReference>
<sequence>MSNILNFIKQISVKFYIKIKQICKVLETKIKVLLNKISVSSKKAHQNISASIKKIHNKFNDSKTKAQLVNIREKINTKLQHKHSKKIIVSSLLLFSASVLVIISVFSTRAAFIQNNKSIYDKANNSKYNIIIETPRLISIENGKKHQFVASYKNYEYDPKNLLEVRIELINSKNEIFYSDPGIFNPKDKTIVFALDKLPKDTIYTFRSIKILEQKKISDSSHKDIMFNTKSLIFNQSKSSAKLYDNNYVLMNLAIENNLNIPTQKLLNEVLKEDYLPEQKEKIIDLLLDLVNKNYKSVLESNKINLGDKELVIKLSNSEDKKFLEKDVYYFILNSKTTQQQNQTNDPEAILLSNKDKSIQFTITKDPFISANKLGKAIQNNKFDIKRLSSETLFGHNEDGANTYRIPGIIKLKNGTLIANADKRYDSLDDLGQNITQAIKFSYDNGRTWTKPKEILKVQIPSLNNQGLVIDGVMQEIEYLDTNTNTKKTKLLFLVDLFPAKFGIRNLKGGNPWVTIDNKNYLKLWTRNNSKLEGNSLLERVAGTQNWYRRVTLKNGKKFNNVTSSDLVPTNDYVDLNYHTETNTITGIVYNNIQSESELIKPQLLESKKSNYSVLDNGENSKYLIGVNDYIVSIESYDDGQTWTGLNWIYDDSFSKLYKDSNFIGTAVGNPIQLKHQKDPKLNGRIIVPAYGFHGTTSFYIYSNDFGRKWNVWYDAPKKTGNLTESSMIEANDGTIYWLRRNTKGGNHLISISTDGGNTWINPDENDRKNNQFAKNSNTKKNNHGNVFSGIGYFNLKEKDYFIFSTPKKQRRDGSLYIADKTFNDVVEVFDYDFSNKNQEEHFVYSYALTIGQTDEYVDVVVVYESSSKTKILDNKQPHDSGRTLAEEIQVDRFRIWLKDQK</sequence>
<dbReference type="InterPro" id="IPR036278">
    <property type="entry name" value="Sialidase_sf"/>
</dbReference>
<dbReference type="PANTHER" id="PTHR10628:SF30">
    <property type="entry name" value="EXO-ALPHA-SIALIDASE"/>
    <property type="match status" value="1"/>
</dbReference>
<dbReference type="PANTHER" id="PTHR10628">
    <property type="entry name" value="SIALIDASE"/>
    <property type="match status" value="1"/>
</dbReference>
<keyword evidence="4" id="KW-0812">Transmembrane</keyword>
<feature type="transmembrane region" description="Helical" evidence="4">
    <location>
        <begin position="87"/>
        <end position="106"/>
    </location>
</feature>
<dbReference type="InterPro" id="IPR011040">
    <property type="entry name" value="Sialidase"/>
</dbReference>
<evidence type="ECO:0000256" key="4">
    <source>
        <dbReference type="SAM" id="Phobius"/>
    </source>
</evidence>
<dbReference type="Proteomes" id="UP001327314">
    <property type="component" value="Chromosome"/>
</dbReference>
<dbReference type="SUPFAM" id="SSF50939">
    <property type="entry name" value="Sialidases"/>
    <property type="match status" value="1"/>
</dbReference>
<dbReference type="EC" id="3.2.1.18" evidence="3"/>
<keyword evidence="4" id="KW-1133">Transmembrane helix</keyword>
<keyword evidence="6" id="KW-0378">Hydrolase</keyword>